<dbReference type="PANTHER" id="PTHR47237:SF1">
    <property type="entry name" value="SLL0310 PROTEIN"/>
    <property type="match status" value="1"/>
</dbReference>
<dbReference type="GO" id="GO:0016747">
    <property type="term" value="F:acyltransferase activity, transferring groups other than amino-acyl groups"/>
    <property type="evidence" value="ECO:0007669"/>
    <property type="project" value="InterPro"/>
</dbReference>
<protein>
    <submittedName>
        <fullName evidence="2">GNAT family N-acetyltransferase</fullName>
    </submittedName>
</protein>
<gene>
    <name evidence="2" type="ORF">DS909_17920</name>
</gene>
<dbReference type="PANTHER" id="PTHR47237">
    <property type="entry name" value="SLL0310 PROTEIN"/>
    <property type="match status" value="1"/>
</dbReference>
<dbReference type="InterPro" id="IPR052729">
    <property type="entry name" value="Acyl/Acetyltrans_Enzymes"/>
</dbReference>
<dbReference type="SUPFAM" id="SSF55729">
    <property type="entry name" value="Acyl-CoA N-acyltransferases (Nat)"/>
    <property type="match status" value="1"/>
</dbReference>
<organism evidence="2 3">
    <name type="scientific">Phaeobacter gallaeciensis</name>
    <dbReference type="NCBI Taxonomy" id="60890"/>
    <lineage>
        <taxon>Bacteria</taxon>
        <taxon>Pseudomonadati</taxon>
        <taxon>Pseudomonadota</taxon>
        <taxon>Alphaproteobacteria</taxon>
        <taxon>Rhodobacterales</taxon>
        <taxon>Roseobacteraceae</taxon>
        <taxon>Phaeobacter</taxon>
    </lineage>
</organism>
<accession>A0A366WNK6</accession>
<dbReference type="RefSeq" id="WP_113824834.1">
    <property type="nucleotide sequence ID" value="NZ_QOCE01000045.1"/>
</dbReference>
<dbReference type="Proteomes" id="UP000252706">
    <property type="component" value="Unassembled WGS sequence"/>
</dbReference>
<sequence length="287" mass="31757">MPDYIVRPMTPMEVQTAIQWAADEGWNPGLADADSFLSVDPQGFWGGFLDGEMIASISVVNYDEVFAFLGFYIVRPEFRGEGLGLELWLTAIAHAGDRLVGLDGVVQEQENYRKSGFTLAYRNIRQHGSVAAVLAQLPTPRPEIAALSEISPQQLQYDRSVFPAPRDAFLQAWQTAPGHHARAVWDKGELRGYAVLRPCRDGYKIGPLFADNKEIARDLLAVVLDQVPANQRSQTVYLDTPDCNDSAMALAGELEMEPVFETARMYTGPAPDIDMTRIFGVTSFELG</sequence>
<dbReference type="EMBL" id="QOCE01000045">
    <property type="protein sequence ID" value="RBW51480.1"/>
    <property type="molecule type" value="Genomic_DNA"/>
</dbReference>
<dbReference type="CDD" id="cd04301">
    <property type="entry name" value="NAT_SF"/>
    <property type="match status" value="1"/>
</dbReference>
<dbReference type="PROSITE" id="PS51186">
    <property type="entry name" value="GNAT"/>
    <property type="match status" value="1"/>
</dbReference>
<comment type="caution">
    <text evidence="2">The sequence shown here is derived from an EMBL/GenBank/DDBJ whole genome shotgun (WGS) entry which is preliminary data.</text>
</comment>
<dbReference type="InterPro" id="IPR000182">
    <property type="entry name" value="GNAT_dom"/>
</dbReference>
<keyword evidence="2" id="KW-0808">Transferase</keyword>
<evidence type="ECO:0000259" key="1">
    <source>
        <dbReference type="PROSITE" id="PS51186"/>
    </source>
</evidence>
<dbReference type="Gene3D" id="3.40.630.30">
    <property type="match status" value="1"/>
</dbReference>
<dbReference type="InterPro" id="IPR016181">
    <property type="entry name" value="Acyl_CoA_acyltransferase"/>
</dbReference>
<dbReference type="InterPro" id="IPR041496">
    <property type="entry name" value="YitH/HolE_GNAT"/>
</dbReference>
<dbReference type="Pfam" id="PF00583">
    <property type="entry name" value="Acetyltransf_1"/>
    <property type="match status" value="1"/>
</dbReference>
<dbReference type="Pfam" id="PF18014">
    <property type="entry name" value="Acetyltransf_18"/>
    <property type="match status" value="1"/>
</dbReference>
<evidence type="ECO:0000313" key="2">
    <source>
        <dbReference type="EMBL" id="RBW51480.1"/>
    </source>
</evidence>
<name>A0A366WNK6_9RHOB</name>
<reference evidence="2 3" key="1">
    <citation type="submission" date="2018-07" db="EMBL/GenBank/DDBJ databases">
        <title>Modular assembly of carbohydrate-degrading microbial communities in the ocean.</title>
        <authorList>
            <person name="Enke T.N."/>
            <person name="Datta M.S."/>
            <person name="Schwartzman J.A."/>
            <person name="Cermak N."/>
            <person name="Schmitz D.A."/>
            <person name="Barrere J."/>
            <person name="Cordero O.X."/>
        </authorList>
    </citation>
    <scope>NUCLEOTIDE SEQUENCE [LARGE SCALE GENOMIC DNA]</scope>
    <source>
        <strain evidence="2 3">C3M10</strain>
    </source>
</reference>
<dbReference type="AlphaFoldDB" id="A0A366WNK6"/>
<dbReference type="OrthoDB" id="20916at2"/>
<proteinExistence type="predicted"/>
<feature type="domain" description="N-acetyltransferase" evidence="1">
    <location>
        <begin position="4"/>
        <end position="140"/>
    </location>
</feature>
<evidence type="ECO:0000313" key="3">
    <source>
        <dbReference type="Proteomes" id="UP000252706"/>
    </source>
</evidence>
<dbReference type="Gene3D" id="3.40.630.90">
    <property type="match status" value="1"/>
</dbReference>